<dbReference type="EMBL" id="JACBNQ010000001">
    <property type="protein sequence ID" value="NYB72980.1"/>
    <property type="molecule type" value="Genomic_DNA"/>
</dbReference>
<sequence length="90" mass="10533">MYLTLETEGIYTNIYNRNYLRVAKPFFYYYKDTAGNSYRLDGEGTSSYNSHMETLITVKYPEDGRVILRRTLTPKTPLDKPIRINLPVSN</sequence>
<protein>
    <submittedName>
        <fullName evidence="1">Uncharacterized protein</fullName>
    </submittedName>
</protein>
<reference evidence="1" key="1">
    <citation type="submission" date="2020-07" db="EMBL/GenBank/DDBJ databases">
        <title>Genomic analysis of a strain of Sedimentibacter Hydroxybenzoicus DSM7310.</title>
        <authorList>
            <person name="Ma S."/>
        </authorList>
    </citation>
    <scope>NUCLEOTIDE SEQUENCE</scope>
    <source>
        <strain evidence="1">DSM 7310</strain>
    </source>
</reference>
<dbReference type="AlphaFoldDB" id="A0A974BHV9"/>
<organism evidence="1 2">
    <name type="scientific">Sedimentibacter hydroxybenzoicus DSM 7310</name>
    <dbReference type="NCBI Taxonomy" id="1123245"/>
    <lineage>
        <taxon>Bacteria</taxon>
        <taxon>Bacillati</taxon>
        <taxon>Bacillota</taxon>
        <taxon>Tissierellia</taxon>
        <taxon>Sedimentibacter</taxon>
    </lineage>
</organism>
<gene>
    <name evidence="1" type="ORF">HZF24_02360</name>
</gene>
<evidence type="ECO:0000313" key="1">
    <source>
        <dbReference type="EMBL" id="NYB72980.1"/>
    </source>
</evidence>
<name>A0A974BHV9_SEDHY</name>
<comment type="caution">
    <text evidence="1">The sequence shown here is derived from an EMBL/GenBank/DDBJ whole genome shotgun (WGS) entry which is preliminary data.</text>
</comment>
<evidence type="ECO:0000313" key="2">
    <source>
        <dbReference type="Proteomes" id="UP000611629"/>
    </source>
</evidence>
<proteinExistence type="predicted"/>
<dbReference type="Proteomes" id="UP000611629">
    <property type="component" value="Unassembled WGS sequence"/>
</dbReference>
<keyword evidence="2" id="KW-1185">Reference proteome</keyword>
<accession>A0A974BHV9</accession>